<accession>A0A0J0YR06</accession>
<dbReference type="Pfam" id="PF14526">
    <property type="entry name" value="Cass2"/>
    <property type="match status" value="1"/>
</dbReference>
<dbReference type="EMBL" id="JTDO01000011">
    <property type="protein sequence ID" value="KLT72542.1"/>
    <property type="molecule type" value="Genomic_DNA"/>
</dbReference>
<proteinExistence type="predicted"/>
<keyword evidence="3" id="KW-1185">Reference proteome</keyword>
<dbReference type="PATRIC" id="fig|1470200.3.peg.384"/>
<dbReference type="InterPro" id="IPR011256">
    <property type="entry name" value="Reg_factor_effector_dom_sf"/>
</dbReference>
<protein>
    <recommendedName>
        <fullName evidence="1">AraC effector-binding domain-containing protein</fullName>
    </recommendedName>
</protein>
<dbReference type="STRING" id="1470200.PL75_07495"/>
<comment type="caution">
    <text evidence="2">The sequence shown here is derived from an EMBL/GenBank/DDBJ whole genome shotgun (WGS) entry which is preliminary data.</text>
</comment>
<dbReference type="InterPro" id="IPR053182">
    <property type="entry name" value="YobU-like_regulator"/>
</dbReference>
<dbReference type="InterPro" id="IPR029441">
    <property type="entry name" value="Cass2"/>
</dbReference>
<dbReference type="PANTHER" id="PTHR36444:SF2">
    <property type="entry name" value="TRANSCRIPTIONAL REGULATOR PROTEIN YOBU-RELATED"/>
    <property type="match status" value="1"/>
</dbReference>
<organism evidence="2 3">
    <name type="scientific">Neisseria arctica</name>
    <dbReference type="NCBI Taxonomy" id="1470200"/>
    <lineage>
        <taxon>Bacteria</taxon>
        <taxon>Pseudomonadati</taxon>
        <taxon>Pseudomonadota</taxon>
        <taxon>Betaproteobacteria</taxon>
        <taxon>Neisseriales</taxon>
        <taxon>Neisseriaceae</taxon>
        <taxon>Neisseria</taxon>
    </lineage>
</organism>
<dbReference type="AlphaFoldDB" id="A0A0J0YR06"/>
<dbReference type="OrthoDB" id="3173400at2"/>
<name>A0A0J0YR06_9NEIS</name>
<dbReference type="PANTHER" id="PTHR36444">
    <property type="entry name" value="TRANSCRIPTIONAL REGULATOR PROTEIN YOBU-RELATED"/>
    <property type="match status" value="1"/>
</dbReference>
<dbReference type="SUPFAM" id="SSF55136">
    <property type="entry name" value="Probable bacterial effector-binding domain"/>
    <property type="match status" value="1"/>
</dbReference>
<feature type="domain" description="AraC effector-binding" evidence="1">
    <location>
        <begin position="1"/>
        <end position="145"/>
    </location>
</feature>
<evidence type="ECO:0000313" key="3">
    <source>
        <dbReference type="Proteomes" id="UP000036027"/>
    </source>
</evidence>
<evidence type="ECO:0000313" key="2">
    <source>
        <dbReference type="EMBL" id="KLT72542.1"/>
    </source>
</evidence>
<evidence type="ECO:0000259" key="1">
    <source>
        <dbReference type="SMART" id="SM00871"/>
    </source>
</evidence>
<dbReference type="Proteomes" id="UP000036027">
    <property type="component" value="Unassembled WGS sequence"/>
</dbReference>
<sequence length="145" mass="16593">MNIIGIAIRTTNQNKQAEQDMTALWQQFFAEHILEKIPNKLNTHIVSIYTDYKSDYTGAYTAILGAEVNSLDTIPEGMVGRTFPEQKFQTFLAKGCMPGAVVTTWQSIWQQDEQLNRAYTYDYELYTERAQNGEQSEVPIMIAIK</sequence>
<reference evidence="2 3" key="1">
    <citation type="submission" date="2014-11" db="EMBL/GenBank/DDBJ databases">
        <title>Genome of a novel goose pathogen.</title>
        <authorList>
            <person name="Hansen C.M."/>
            <person name="Hueffer K."/>
            <person name="Choi S.C."/>
        </authorList>
    </citation>
    <scope>NUCLEOTIDE SEQUENCE [LARGE SCALE GENOMIC DNA]</scope>
    <source>
        <strain evidence="2 3">KH1503</strain>
    </source>
</reference>
<dbReference type="RefSeq" id="WP_047761311.1">
    <property type="nucleotide sequence ID" value="NZ_CP091510.1"/>
</dbReference>
<dbReference type="Gene3D" id="3.20.80.10">
    <property type="entry name" value="Regulatory factor, effector binding domain"/>
    <property type="match status" value="1"/>
</dbReference>
<gene>
    <name evidence="2" type="ORF">PL75_07495</name>
</gene>
<dbReference type="InterPro" id="IPR010499">
    <property type="entry name" value="AraC_E-bd"/>
</dbReference>
<dbReference type="SMART" id="SM00871">
    <property type="entry name" value="AraC_E_bind"/>
    <property type="match status" value="1"/>
</dbReference>